<dbReference type="InterPro" id="IPR054593">
    <property type="entry name" value="Beta-mannosidase-like_N2"/>
</dbReference>
<dbReference type="OrthoDB" id="174162at2"/>
<accession>A0A2U8E423</accession>
<sequence length="1229" mass="134037">MKLRALIPSITASLLLAGTLAHAANADEDFLKYTSHNPDQSEHTLDAAAFASPTGWARPQTWWHWLNGNVSRAGIEADLREMADKGIGQAQVFSIGNRDKNPAPVAFASPEWFDLFRFATETAAKYGIEIGIHNCDGWSEAGGPWISPEQSMKELTFKTLRVTGNGAEQSIALPELDRKLDFVRDIAVLAWPAKGPEGPSPVTRFKFMSGAASDRGPGPEGAAPSKAVPSARALRLGEIHNLTASVTDGALRWRVPDGEWVVMRVGYTTTGKTTYPATAEGRGLEVDKFEPAFVNQHFDGYPKKMLDAAGPLAGKTFSVIETDSWEAGHQNWTQNFERYFREQNGYDILPWLAVYAGECIENITATENFLRDLRQTFAALIAKNFYETMAARIHAAGLRYEAQDLVESFARNPLGGYRASDVPMGTLWQPPRAAPGLIDGIRISGAIAGSGSGLGFGGAGATQISRRAEAASASHFYGKRHVAIETITGRRGNWAHSPWSLKGTVDSSFFDGANLLVFHTFAHQPDERSPGWQMNPYGTAQNRKLTWWPFSKPWFTYISRTQYMLQQGKPANRVLYFYSDQIPSGSAYLPLRSSQQYDIADGDAVRNFLRVENGRLVSPGRMNYELMVVSKDTTLLPETLEKLKALVEAGARVSAEKKPSFNPTLRGGAKADASWRKLVAELFGDGSKSARKIGKGVFYAGHTPDEAIAALGLRELFTCRLNDLSDPNDIAWTHREHIDGSEWFHVANKDSAAPRSGIMSFDVTGKTVSIWHPETGEITPAPVLDEADGRTRIPLSLAPLEGVFVVFGGKNAPRSQTASSVTVNGQPVFPVVPPLPVDNKIITKDFTVFITVTPAADRPVTAQSTKGIVSLAKENVVLIPEEMHKKVGDKNHACAGLSVGRNSIAVFEHGTSFRNSVLVWNNPVPENARIALAYKNNVPTLYLNGKQIATGSASGRVVHPPASLQGSFKGKVAGFSVHDTTFDAKKIASDARAQTPSPECDNSESKQKSPRLYVTTKGKMGAEFFTPGKVEIKKTDGQTRSLAAEKIPAPKTLAGPWTVTFDAKWGAPAGPQRFDTLTSWTESKEPGIKHYSGVATYVKEITLDKNETAAGQRVYLEIDQVCEVAQVTVNGKLAGTLWRPPYRLDITDAVRPGKNTLQIAVANTWVNRCLHDATLPESERLTWANTMDVHFPDPKKTKPANSIHWAHGPLPSGLIGTAKLAFSKLVEEK</sequence>
<feature type="chain" id="PRO_5015841458" description="Beta-mannosidase-like galactose-binding domain-containing protein" evidence="4">
    <location>
        <begin position="24"/>
        <end position="1229"/>
    </location>
</feature>
<dbReference type="InterPro" id="IPR008979">
    <property type="entry name" value="Galactose-bd-like_sf"/>
</dbReference>
<dbReference type="InterPro" id="IPR013320">
    <property type="entry name" value="ConA-like_dom_sf"/>
</dbReference>
<feature type="region of interest" description="Disordered" evidence="3">
    <location>
        <begin position="987"/>
        <end position="1011"/>
    </location>
</feature>
<keyword evidence="1 4" id="KW-0732">Signal</keyword>
<dbReference type="NCBIfam" id="NF045579">
    <property type="entry name" value="rhamnoside_JR"/>
    <property type="match status" value="1"/>
</dbReference>
<dbReference type="Pfam" id="PF22666">
    <property type="entry name" value="Glyco_hydro_2_N2"/>
    <property type="match status" value="1"/>
</dbReference>
<reference evidence="6 7" key="1">
    <citation type="journal article" date="2018" name="Syst. Appl. Microbiol.">
        <title>Ereboglobus luteus gen. nov. sp. nov. from cockroach guts, and new insights into the oxygen relationship of the genera Opitutus and Didymococcus (Verrucomicrobia: Opitutaceae).</title>
        <authorList>
            <person name="Tegtmeier D."/>
            <person name="Belitz A."/>
            <person name="Radek R."/>
            <person name="Heimerl T."/>
            <person name="Brune A."/>
        </authorList>
    </citation>
    <scope>NUCLEOTIDE SEQUENCE [LARGE SCALE GENOMIC DNA]</scope>
    <source>
        <strain evidence="6 7">Ho45</strain>
    </source>
</reference>
<organism evidence="6 7">
    <name type="scientific">Ereboglobus luteus</name>
    <dbReference type="NCBI Taxonomy" id="1796921"/>
    <lineage>
        <taxon>Bacteria</taxon>
        <taxon>Pseudomonadati</taxon>
        <taxon>Verrucomicrobiota</taxon>
        <taxon>Opitutia</taxon>
        <taxon>Opitutales</taxon>
        <taxon>Opitutaceae</taxon>
        <taxon>Ereboglobus</taxon>
    </lineage>
</organism>
<evidence type="ECO:0000256" key="2">
    <source>
        <dbReference type="ARBA" id="ARBA00022801"/>
    </source>
</evidence>
<evidence type="ECO:0000259" key="5">
    <source>
        <dbReference type="Pfam" id="PF22666"/>
    </source>
</evidence>
<dbReference type="Proteomes" id="UP000244896">
    <property type="component" value="Chromosome"/>
</dbReference>
<dbReference type="KEGG" id="elut:CKA38_10770"/>
<name>A0A2U8E423_9BACT</name>
<dbReference type="PANTHER" id="PTHR43817:SF1">
    <property type="entry name" value="HYDROLASE, FAMILY 43, PUTATIVE (AFU_ORTHOLOGUE AFUA_3G01660)-RELATED"/>
    <property type="match status" value="1"/>
</dbReference>
<dbReference type="Pfam" id="PF17132">
    <property type="entry name" value="Glyco_hydro_106"/>
    <property type="match status" value="2"/>
</dbReference>
<dbReference type="SUPFAM" id="SSF49899">
    <property type="entry name" value="Concanavalin A-like lectins/glucanases"/>
    <property type="match status" value="1"/>
</dbReference>
<dbReference type="PANTHER" id="PTHR43817">
    <property type="entry name" value="GLYCOSYL HYDROLASE"/>
    <property type="match status" value="1"/>
</dbReference>
<evidence type="ECO:0000256" key="3">
    <source>
        <dbReference type="SAM" id="MobiDB-lite"/>
    </source>
</evidence>
<dbReference type="RefSeq" id="WP_108825480.1">
    <property type="nucleotide sequence ID" value="NZ_CP023004.1"/>
</dbReference>
<keyword evidence="2" id="KW-0378">Hydrolase</keyword>
<evidence type="ECO:0000256" key="1">
    <source>
        <dbReference type="ARBA" id="ARBA00022729"/>
    </source>
</evidence>
<dbReference type="EMBL" id="CP023004">
    <property type="protein sequence ID" value="AWI09668.1"/>
    <property type="molecule type" value="Genomic_DNA"/>
</dbReference>
<dbReference type="Gene3D" id="2.60.120.260">
    <property type="entry name" value="Galactose-binding domain-like"/>
    <property type="match status" value="1"/>
</dbReference>
<keyword evidence="7" id="KW-1185">Reference proteome</keyword>
<evidence type="ECO:0000313" key="7">
    <source>
        <dbReference type="Proteomes" id="UP000244896"/>
    </source>
</evidence>
<evidence type="ECO:0000313" key="6">
    <source>
        <dbReference type="EMBL" id="AWI09668.1"/>
    </source>
</evidence>
<feature type="domain" description="Beta-mannosidase-like galactose-binding" evidence="5">
    <location>
        <begin position="1096"/>
        <end position="1173"/>
    </location>
</feature>
<proteinExistence type="predicted"/>
<gene>
    <name evidence="6" type="ORF">CKA38_10770</name>
</gene>
<evidence type="ECO:0000256" key="4">
    <source>
        <dbReference type="SAM" id="SignalP"/>
    </source>
</evidence>
<feature type="signal peptide" evidence="4">
    <location>
        <begin position="1"/>
        <end position="23"/>
    </location>
</feature>
<dbReference type="AlphaFoldDB" id="A0A2U8E423"/>
<dbReference type="GO" id="GO:0004553">
    <property type="term" value="F:hydrolase activity, hydrolyzing O-glycosyl compounds"/>
    <property type="evidence" value="ECO:0007669"/>
    <property type="project" value="UniProtKB-ARBA"/>
</dbReference>
<protein>
    <recommendedName>
        <fullName evidence="5">Beta-mannosidase-like galactose-binding domain-containing protein</fullName>
    </recommendedName>
</protein>
<dbReference type="SUPFAM" id="SSF49785">
    <property type="entry name" value="Galactose-binding domain-like"/>
    <property type="match status" value="1"/>
</dbReference>
<feature type="region of interest" description="Disordered" evidence="3">
    <location>
        <begin position="208"/>
        <end position="229"/>
    </location>
</feature>